<keyword evidence="2" id="KW-0378">Hydrolase</keyword>
<dbReference type="GO" id="GO:0004519">
    <property type="term" value="F:endonuclease activity"/>
    <property type="evidence" value="ECO:0007669"/>
    <property type="project" value="UniProtKB-KW"/>
</dbReference>
<accession>A0A4R5XZJ0</accession>
<dbReference type="STRING" id="683150.G205_16142"/>
<dbReference type="Gene3D" id="1.10.30.50">
    <property type="match status" value="1"/>
</dbReference>
<comment type="caution">
    <text evidence="2">The sequence shown here is derived from an EMBL/GenBank/DDBJ whole genome shotgun (WGS) entry which is preliminary data.</text>
</comment>
<dbReference type="Proteomes" id="UP000294621">
    <property type="component" value="Unassembled WGS sequence"/>
</dbReference>
<dbReference type="OrthoDB" id="5241234at2"/>
<sequence>MPRTLAAFRSGQLNEWRTTLVVKETACLTVEDRAAVDEELAADTGALDGAGDRAIVSAVRTAAYRRDPRSVARRAAHAVTERTVSLRPAPDAMTYLTALLPVAQGVAAYAALVREADGARSGADERSRGQVMADTLVERVTGAPGGITGIDLQVVMTDRALFQGDSEPARIPGYGIIPAETARTLLLAPERIGTEAHDRQDLVLWIRRLYTTPGTGELVAMDSRGRLFPAGLKRFLQLRDDTCRTPYCDAPIRHDDHILGWAEGGTTIAGNGQGLCEACNHTKETPGWSAKPLPLPGLRHTVQTRTPTGHTYHSTAPPLPGTSWSAAHLWAIHTRKPGSLRPPKDGPPMAVKNGVQVLGRVVQPA</sequence>
<evidence type="ECO:0000313" key="3">
    <source>
        <dbReference type="Proteomes" id="UP000294621"/>
    </source>
</evidence>
<name>A0A4R5XZJ0_9MICC</name>
<evidence type="ECO:0000259" key="1">
    <source>
        <dbReference type="SMART" id="SM00507"/>
    </source>
</evidence>
<feature type="domain" description="HNH nuclease" evidence="1">
    <location>
        <begin position="231"/>
        <end position="281"/>
    </location>
</feature>
<dbReference type="InterPro" id="IPR003615">
    <property type="entry name" value="HNH_nuc"/>
</dbReference>
<dbReference type="AlphaFoldDB" id="A0A4R5XZJ0"/>
<reference evidence="2 3" key="1">
    <citation type="submission" date="2019-03" db="EMBL/GenBank/DDBJ databases">
        <title>Genome Sequencing and Assembly of Various Microbes Isolated from Partially Reclaimed Soil and Acid Mine Drainage (AMD) Site.</title>
        <authorList>
            <person name="Steinbock B."/>
            <person name="Bechtold R."/>
            <person name="Sevigny J.L."/>
            <person name="Thomas D."/>
            <person name="Cuthill L.R."/>
            <person name="Aveiro Johannsen E.J."/>
            <person name="Thomas K."/>
            <person name="Ghosh A."/>
        </authorList>
    </citation>
    <scope>NUCLEOTIDE SEQUENCE [LARGE SCALE GENOMIC DNA]</scope>
    <source>
        <strain evidence="2 3">S-A1</strain>
    </source>
</reference>
<evidence type="ECO:0000313" key="2">
    <source>
        <dbReference type="EMBL" id="TDL37411.1"/>
    </source>
</evidence>
<protein>
    <submittedName>
        <fullName evidence="2">HNH endonuclease</fullName>
    </submittedName>
</protein>
<organism evidence="2 3">
    <name type="scientific">Arthrobacter nitrophenolicus</name>
    <dbReference type="NCBI Taxonomy" id="683150"/>
    <lineage>
        <taxon>Bacteria</taxon>
        <taxon>Bacillati</taxon>
        <taxon>Actinomycetota</taxon>
        <taxon>Actinomycetes</taxon>
        <taxon>Micrococcales</taxon>
        <taxon>Micrococcaceae</taxon>
        <taxon>Arthrobacter</taxon>
    </lineage>
</organism>
<dbReference type="CDD" id="cd00085">
    <property type="entry name" value="HNHc"/>
    <property type="match status" value="1"/>
</dbReference>
<dbReference type="EMBL" id="SMZQ01000005">
    <property type="protein sequence ID" value="TDL37411.1"/>
    <property type="molecule type" value="Genomic_DNA"/>
</dbReference>
<keyword evidence="2" id="KW-0540">Nuclease</keyword>
<gene>
    <name evidence="2" type="ORF">E2R57_10665</name>
</gene>
<proteinExistence type="predicted"/>
<keyword evidence="2" id="KW-0255">Endonuclease</keyword>
<dbReference type="SMART" id="SM00507">
    <property type="entry name" value="HNHc"/>
    <property type="match status" value="1"/>
</dbReference>